<dbReference type="AlphaFoldDB" id="A0A423W498"/>
<comment type="similarity">
    <text evidence="1 2">Belongs to the glycosyl hydrolase 12 (cellulase H) family.</text>
</comment>
<keyword evidence="5" id="KW-1185">Reference proteome</keyword>
<keyword evidence="2" id="KW-0119">Carbohydrate metabolism</keyword>
<keyword evidence="2" id="KW-0378">Hydrolase</keyword>
<comment type="caution">
    <text evidence="4">The sequence shown here is derived from an EMBL/GenBank/DDBJ whole genome shotgun (WGS) entry which is preliminary data.</text>
</comment>
<dbReference type="PANTHER" id="PTHR34002">
    <property type="entry name" value="BLR1656 PROTEIN"/>
    <property type="match status" value="1"/>
</dbReference>
<feature type="chain" id="PRO_5019161541" description="Endoglucanase" evidence="3">
    <location>
        <begin position="19"/>
        <end position="311"/>
    </location>
</feature>
<evidence type="ECO:0000256" key="3">
    <source>
        <dbReference type="SAM" id="SignalP"/>
    </source>
</evidence>
<evidence type="ECO:0000256" key="1">
    <source>
        <dbReference type="ARBA" id="ARBA00005519"/>
    </source>
</evidence>
<dbReference type="InParanoid" id="A0A423W498"/>
<dbReference type="Proteomes" id="UP000285146">
    <property type="component" value="Unassembled WGS sequence"/>
</dbReference>
<keyword evidence="3" id="KW-0732">Signal</keyword>
<feature type="signal peptide" evidence="3">
    <location>
        <begin position="1"/>
        <end position="18"/>
    </location>
</feature>
<dbReference type="GO" id="GO:0000272">
    <property type="term" value="P:polysaccharide catabolic process"/>
    <property type="evidence" value="ECO:0007669"/>
    <property type="project" value="UniProtKB-KW"/>
</dbReference>
<evidence type="ECO:0000313" key="4">
    <source>
        <dbReference type="EMBL" id="ROV98148.1"/>
    </source>
</evidence>
<dbReference type="STRING" id="1230097.A0A423W498"/>
<dbReference type="OrthoDB" id="89349at2759"/>
<reference evidence="4 5" key="1">
    <citation type="submission" date="2015-09" db="EMBL/GenBank/DDBJ databases">
        <title>Host preference determinants of Valsa canker pathogens revealed by comparative genomics.</title>
        <authorList>
            <person name="Yin Z."/>
            <person name="Huang L."/>
        </authorList>
    </citation>
    <scope>NUCLEOTIDE SEQUENCE [LARGE SCALE GENOMIC DNA]</scope>
    <source>
        <strain evidence="4 5">SXYLt</strain>
    </source>
</reference>
<dbReference type="InterPro" id="IPR013319">
    <property type="entry name" value="GH11/12"/>
</dbReference>
<keyword evidence="2" id="KW-0326">Glycosidase</keyword>
<dbReference type="Pfam" id="PF01670">
    <property type="entry name" value="Glyco_hydro_12"/>
    <property type="match status" value="1"/>
</dbReference>
<dbReference type="EMBL" id="LKEB01000062">
    <property type="protein sequence ID" value="ROV98148.1"/>
    <property type="molecule type" value="Genomic_DNA"/>
</dbReference>
<keyword evidence="2" id="KW-0624">Polysaccharide degradation</keyword>
<dbReference type="InterPro" id="IPR002594">
    <property type="entry name" value="GH12"/>
</dbReference>
<organism evidence="4 5">
    <name type="scientific">Cytospora leucostoma</name>
    <dbReference type="NCBI Taxonomy" id="1230097"/>
    <lineage>
        <taxon>Eukaryota</taxon>
        <taxon>Fungi</taxon>
        <taxon>Dikarya</taxon>
        <taxon>Ascomycota</taxon>
        <taxon>Pezizomycotina</taxon>
        <taxon>Sordariomycetes</taxon>
        <taxon>Sordariomycetidae</taxon>
        <taxon>Diaporthales</taxon>
        <taxon>Cytosporaceae</taxon>
        <taxon>Cytospora</taxon>
    </lineage>
</organism>
<accession>A0A423W498</accession>
<dbReference type="PANTHER" id="PTHR34002:SF9">
    <property type="entry name" value="XYLOGLUCAN-SPECIFIC ENDO-BETA-1,4-GLUCANASE A"/>
    <property type="match status" value="1"/>
</dbReference>
<dbReference type="SUPFAM" id="SSF49899">
    <property type="entry name" value="Concanavalin A-like lectins/glucanases"/>
    <property type="match status" value="1"/>
</dbReference>
<dbReference type="GO" id="GO:0008810">
    <property type="term" value="F:cellulase activity"/>
    <property type="evidence" value="ECO:0007669"/>
    <property type="project" value="InterPro"/>
</dbReference>
<name>A0A423W498_9PEZI</name>
<evidence type="ECO:0008006" key="6">
    <source>
        <dbReference type="Google" id="ProtNLM"/>
    </source>
</evidence>
<protein>
    <recommendedName>
        <fullName evidence="6">Endoglucanase</fullName>
    </recommendedName>
</protein>
<evidence type="ECO:0000256" key="2">
    <source>
        <dbReference type="RuleBase" id="RU361163"/>
    </source>
</evidence>
<gene>
    <name evidence="4" type="ORF">VPNG_08562</name>
</gene>
<dbReference type="InterPro" id="IPR013320">
    <property type="entry name" value="ConA-like_dom_sf"/>
</dbReference>
<dbReference type="Gene3D" id="2.60.120.180">
    <property type="match status" value="1"/>
</dbReference>
<sequence>MHHRSMALLCMTATAVSARHVYRPGHNPGNALFSSTPTAVAATTSAAAEAVSTVATSASAVDVDVNAVSTETATKFCGAPNDYQVISDTPWIVYSMNYNYEDISGSCCTDYYGYTGTGDNQTVHWSSVWDIDESVSTDVVKGYSFIGLTQNLETQLSAISSIPSTYQWTVSNTTAYKGNVVYDFMTSDTKGDSTSSAAQELMLWLHWEGGQVPIGYADGAVATIDGLFGKDGWKLYQGENTGTGITVSSLLAPADDMFQGTFEGDIKDWLTAISEQGVFTTSTYVNVGNAGMEPYWGTATFDNYLSLRIDL</sequence>
<evidence type="ECO:0000313" key="5">
    <source>
        <dbReference type="Proteomes" id="UP000285146"/>
    </source>
</evidence>
<proteinExistence type="inferred from homology"/>